<evidence type="ECO:0000259" key="11">
    <source>
        <dbReference type="PROSITE" id="PS51745"/>
    </source>
</evidence>
<feature type="domain" description="PB1" evidence="11">
    <location>
        <begin position="6"/>
        <end position="92"/>
    </location>
</feature>
<dbReference type="InterPro" id="IPR000270">
    <property type="entry name" value="PB1_dom"/>
</dbReference>
<evidence type="ECO:0000256" key="8">
    <source>
        <dbReference type="PROSITE-ProRule" id="PRU00228"/>
    </source>
</evidence>
<dbReference type="Pfam" id="PF16577">
    <property type="entry name" value="UBA_5"/>
    <property type="match status" value="1"/>
</dbReference>
<evidence type="ECO:0000256" key="3">
    <source>
        <dbReference type="ARBA" id="ARBA00022490"/>
    </source>
</evidence>
<dbReference type="InterPro" id="IPR000433">
    <property type="entry name" value="Znf_ZZ"/>
</dbReference>
<feature type="region of interest" description="Disordered" evidence="9">
    <location>
        <begin position="259"/>
        <end position="311"/>
    </location>
</feature>
<proteinExistence type="predicted"/>
<dbReference type="InterPro" id="IPR043145">
    <property type="entry name" value="Znf_ZZ_sf"/>
</dbReference>
<feature type="compositionally biased region" description="Low complexity" evidence="9">
    <location>
        <begin position="412"/>
        <end position="423"/>
    </location>
</feature>
<dbReference type="SUPFAM" id="SSF54277">
    <property type="entry name" value="CAD &amp; PB1 domains"/>
    <property type="match status" value="1"/>
</dbReference>
<organism evidence="12 13">
    <name type="scientific">Plutella xylostella</name>
    <name type="common">Diamondback moth</name>
    <name type="synonym">Plutella maculipennis</name>
    <dbReference type="NCBI Taxonomy" id="51655"/>
    <lineage>
        <taxon>Eukaryota</taxon>
        <taxon>Metazoa</taxon>
        <taxon>Ecdysozoa</taxon>
        <taxon>Arthropoda</taxon>
        <taxon>Hexapoda</taxon>
        <taxon>Insecta</taxon>
        <taxon>Pterygota</taxon>
        <taxon>Neoptera</taxon>
        <taxon>Endopterygota</taxon>
        <taxon>Lepidoptera</taxon>
        <taxon>Glossata</taxon>
        <taxon>Ditrysia</taxon>
        <taxon>Yponomeutoidea</taxon>
        <taxon>Plutellidae</taxon>
        <taxon>Plutella</taxon>
    </lineage>
</organism>
<comment type="caution">
    <text evidence="12">The sequence shown here is derived from an EMBL/GenBank/DDBJ whole genome shotgun (WGS) entry which is preliminary data.</text>
</comment>
<dbReference type="SUPFAM" id="SSF57850">
    <property type="entry name" value="RING/U-box"/>
    <property type="match status" value="1"/>
</dbReference>
<dbReference type="CDD" id="cd14320">
    <property type="entry name" value="UBA_SQSTM"/>
    <property type="match status" value="1"/>
</dbReference>
<evidence type="ECO:0000313" key="12">
    <source>
        <dbReference type="EMBL" id="KAG7310876.1"/>
    </source>
</evidence>
<keyword evidence="6" id="KW-0862">Zinc</keyword>
<dbReference type="Gene3D" id="1.10.8.10">
    <property type="entry name" value="DNA helicase RuvA subunit, C-terminal domain"/>
    <property type="match status" value="1"/>
</dbReference>
<keyword evidence="13" id="KW-1185">Reference proteome</keyword>
<evidence type="ECO:0000256" key="9">
    <source>
        <dbReference type="SAM" id="MobiDB-lite"/>
    </source>
</evidence>
<feature type="region of interest" description="Disordered" evidence="9">
    <location>
        <begin position="481"/>
        <end position="527"/>
    </location>
</feature>
<name>A0ABQ7R0Q4_PLUXY</name>
<dbReference type="PROSITE" id="PS01357">
    <property type="entry name" value="ZF_ZZ_1"/>
    <property type="match status" value="1"/>
</dbReference>
<gene>
    <name evidence="12" type="ORF">JYU34_003707</name>
</gene>
<feature type="region of interest" description="Disordered" evidence="9">
    <location>
        <begin position="202"/>
        <end position="232"/>
    </location>
</feature>
<dbReference type="Pfam" id="PF00564">
    <property type="entry name" value="PB1"/>
    <property type="match status" value="1"/>
</dbReference>
<feature type="compositionally biased region" description="Low complexity" evidence="9">
    <location>
        <begin position="378"/>
        <end position="400"/>
    </location>
</feature>
<protein>
    <recommendedName>
        <fullName evidence="14">Sequestosome-1</fullName>
    </recommendedName>
</protein>
<evidence type="ECO:0000256" key="4">
    <source>
        <dbReference type="ARBA" id="ARBA00022723"/>
    </source>
</evidence>
<keyword evidence="4" id="KW-0479">Metal-binding</keyword>
<evidence type="ECO:0000256" key="7">
    <source>
        <dbReference type="ARBA" id="ARBA00023242"/>
    </source>
</evidence>
<dbReference type="PANTHER" id="PTHR15090:SF0">
    <property type="entry name" value="SEQUESTOSOME-1"/>
    <property type="match status" value="1"/>
</dbReference>
<dbReference type="PANTHER" id="PTHR15090">
    <property type="entry name" value="SEQUESTOSOME 1-RELATED"/>
    <property type="match status" value="1"/>
</dbReference>
<evidence type="ECO:0000256" key="5">
    <source>
        <dbReference type="ARBA" id="ARBA00022771"/>
    </source>
</evidence>
<keyword evidence="5 8" id="KW-0863">Zinc-finger</keyword>
<evidence type="ECO:0000259" key="10">
    <source>
        <dbReference type="PROSITE" id="PS50135"/>
    </source>
</evidence>
<dbReference type="SUPFAM" id="SSF46934">
    <property type="entry name" value="UBA-like"/>
    <property type="match status" value="1"/>
</dbReference>
<dbReference type="InterPro" id="IPR009060">
    <property type="entry name" value="UBA-like_sf"/>
</dbReference>
<feature type="compositionally biased region" description="Basic and acidic residues" evidence="9">
    <location>
        <begin position="202"/>
        <end position="229"/>
    </location>
</feature>
<dbReference type="EMBL" id="JAHIBW010000005">
    <property type="protein sequence ID" value="KAG7310876.1"/>
    <property type="molecule type" value="Genomic_DNA"/>
</dbReference>
<dbReference type="Proteomes" id="UP000823941">
    <property type="component" value="Chromosome 5"/>
</dbReference>
<evidence type="ECO:0000256" key="2">
    <source>
        <dbReference type="ARBA" id="ARBA00004496"/>
    </source>
</evidence>
<feature type="compositionally biased region" description="Pro residues" evidence="9">
    <location>
        <begin position="509"/>
        <end position="521"/>
    </location>
</feature>
<dbReference type="Gene3D" id="3.10.20.90">
    <property type="entry name" value="Phosphatidylinositol 3-kinase Catalytic Subunit, Chain A, domain 1"/>
    <property type="match status" value="1"/>
</dbReference>
<evidence type="ECO:0000256" key="1">
    <source>
        <dbReference type="ARBA" id="ARBA00004123"/>
    </source>
</evidence>
<feature type="compositionally biased region" description="Low complexity" evidence="9">
    <location>
        <begin position="261"/>
        <end position="289"/>
    </location>
</feature>
<evidence type="ECO:0008006" key="14">
    <source>
        <dbReference type="Google" id="ProtNLM"/>
    </source>
</evidence>
<comment type="subcellular location">
    <subcellularLocation>
        <location evidence="2">Cytoplasm</location>
    </subcellularLocation>
    <subcellularLocation>
        <location evidence="1">Nucleus</location>
    </subcellularLocation>
</comment>
<dbReference type="PROSITE" id="PS50135">
    <property type="entry name" value="ZF_ZZ_2"/>
    <property type="match status" value="1"/>
</dbReference>
<dbReference type="CDD" id="cd02340">
    <property type="entry name" value="ZZ_NBR1_like"/>
    <property type="match status" value="1"/>
</dbReference>
<dbReference type="InterPro" id="IPR033741">
    <property type="entry name" value="SQSTM_UBA"/>
</dbReference>
<dbReference type="PROSITE" id="PS51745">
    <property type="entry name" value="PB1"/>
    <property type="match status" value="1"/>
</dbReference>
<dbReference type="Gene3D" id="3.30.60.90">
    <property type="match status" value="1"/>
</dbReference>
<feature type="compositionally biased region" description="Low complexity" evidence="9">
    <location>
        <begin position="351"/>
        <end position="364"/>
    </location>
</feature>
<reference evidence="12 13" key="1">
    <citation type="submission" date="2021-06" db="EMBL/GenBank/DDBJ databases">
        <title>A haploid diamondback moth (Plutella xylostella L.) genome assembly resolves 31 chromosomes and identifies a diamide resistance mutation.</title>
        <authorList>
            <person name="Ward C.M."/>
            <person name="Perry K.D."/>
            <person name="Baker G."/>
            <person name="Powis K."/>
            <person name="Heckel D.G."/>
            <person name="Baxter S.W."/>
        </authorList>
    </citation>
    <scope>NUCLEOTIDE SEQUENCE [LARGE SCALE GENOMIC DNA]</scope>
    <source>
        <strain evidence="12 13">LV</strain>
        <tissue evidence="12">Single pupa</tissue>
    </source>
</reference>
<evidence type="ECO:0000313" key="13">
    <source>
        <dbReference type="Proteomes" id="UP000823941"/>
    </source>
</evidence>
<evidence type="ECO:0000256" key="6">
    <source>
        <dbReference type="ARBA" id="ARBA00022833"/>
    </source>
</evidence>
<dbReference type="Pfam" id="PF00569">
    <property type="entry name" value="ZZ"/>
    <property type="match status" value="1"/>
</dbReference>
<sequence length="575" mass="62570">MEDQVPFKVYVFWSGQAKPEVRRFGVEKSVVTSFHYLNAKLQDVYPGLKNKSYSVSWKDEDGDDIIISSDDEVMIALSQISGDCVKLNVHCKDTEPEPKDEVCEILLQTFPAASAAGGGGDGKHHLGVVCDGCDQQVVGFRYKCASCDDYDLCGKCEGDGLHAEHCMVRIPAPTMPHALIKAAIKRSRHFLKTVAVKEECPYKKNRRDRSAEKRAHREEHHRERRERRECRRPRGSWLETFSTYMNEFANLAGDVDCHPPADAANKTTTQTTAEATQSATQATQDATAPPAQPTGEKTNGGGTTQAGTQDPLNIFPGQKLINFMELQKALTDVILPTLQSHGLVLPTNLISPQSQPEASANQAAPNPPQSSVNAEPMPSSSTANAPAAPSESSNPEVEVSGARKSPESDGMSVKSVSSASSSSRYADTAMEKNDDWTVINKENDLMDVAGAPSAPSEATPIGFNLPQEFQERLRMHEGQLYPALNTATAVTNPKEPERPAQSQQAAPTQPQPTPAQPPKPQQPRHAKPHIAAAIDHMLAMGFNNDSGWLTQLLENYDGNISAVLDLLTPVHPKKK</sequence>
<feature type="compositionally biased region" description="Low complexity" evidence="9">
    <location>
        <begin position="499"/>
        <end position="508"/>
    </location>
</feature>
<accession>A0ABQ7R0Q4</accession>
<feature type="region of interest" description="Disordered" evidence="9">
    <location>
        <begin position="349"/>
        <end position="428"/>
    </location>
</feature>
<keyword evidence="3" id="KW-0963">Cytoplasm</keyword>
<keyword evidence="7" id="KW-0539">Nucleus</keyword>
<dbReference type="InterPro" id="IPR052260">
    <property type="entry name" value="Autophagy_Rcpt_SigReg"/>
</dbReference>
<dbReference type="InterPro" id="IPR053793">
    <property type="entry name" value="PB1-like"/>
</dbReference>
<feature type="domain" description="ZZ-type" evidence="10">
    <location>
        <begin position="125"/>
        <end position="175"/>
    </location>
</feature>
<dbReference type="SMART" id="SM00291">
    <property type="entry name" value="ZnF_ZZ"/>
    <property type="match status" value="1"/>
</dbReference>